<evidence type="ECO:0000256" key="2">
    <source>
        <dbReference type="ARBA" id="ARBA00006542"/>
    </source>
</evidence>
<comment type="similarity">
    <text evidence="2">Belongs to the archaeal-type GPI family.</text>
</comment>
<evidence type="ECO:0000256" key="6">
    <source>
        <dbReference type="ARBA" id="ARBA00029321"/>
    </source>
</evidence>
<comment type="caution">
    <text evidence="8">The sequence shown here is derived from an EMBL/GenBank/DDBJ whole genome shotgun (WGS) entry which is preliminary data.</text>
</comment>
<accession>A0A1F6WXN3</accession>
<dbReference type="Pfam" id="PF06560">
    <property type="entry name" value="GPI"/>
    <property type="match status" value="1"/>
</dbReference>
<comment type="catalytic activity">
    <reaction evidence="6">
        <text>alpha-D-glucose 6-phosphate = beta-D-fructose 6-phosphate</text>
        <dbReference type="Rhea" id="RHEA:11816"/>
        <dbReference type="ChEBI" id="CHEBI:57634"/>
        <dbReference type="ChEBI" id="CHEBI:58225"/>
        <dbReference type="EC" id="5.3.1.9"/>
    </reaction>
</comment>
<evidence type="ECO:0000256" key="3">
    <source>
        <dbReference type="ARBA" id="ARBA00011952"/>
    </source>
</evidence>
<feature type="domain" description="Glucose-6-phosphate isomerase prokaryote" evidence="7">
    <location>
        <begin position="39"/>
        <end position="172"/>
    </location>
</feature>
<sequence length="191" mass="21530">MDKAFAVRTQEEMLDVLMTPESSGPDVHYFMIRGGSEKKNITIWQAGLVGEEYIKTYGHYHVSDFIETYTVLAGEGIILLQNRKINEKGILIDDEVEEARAIFVKAGSVVQIPKNAGHLAVNTGESWLVTSDDSPVNLNKMNEAAWPVHADYEPVRKLHGFAYYVVKKNGKPFFIKNENYKNVPEIIIENA</sequence>
<dbReference type="GO" id="GO:0006096">
    <property type="term" value="P:glycolytic process"/>
    <property type="evidence" value="ECO:0007669"/>
    <property type="project" value="UniProtKB-UniPathway"/>
</dbReference>
<dbReference type="Gene3D" id="2.60.120.10">
    <property type="entry name" value="Jelly Rolls"/>
    <property type="match status" value="1"/>
</dbReference>
<dbReference type="Proteomes" id="UP000177001">
    <property type="component" value="Unassembled WGS sequence"/>
</dbReference>
<organism evidence="8 9">
    <name type="scientific">Candidatus Nomurabacteria bacterium RIFCSPLOWO2_01_FULL_36_16</name>
    <dbReference type="NCBI Taxonomy" id="1801767"/>
    <lineage>
        <taxon>Bacteria</taxon>
        <taxon>Candidatus Nomuraibacteriota</taxon>
    </lineage>
</organism>
<evidence type="ECO:0000256" key="1">
    <source>
        <dbReference type="ARBA" id="ARBA00004926"/>
    </source>
</evidence>
<dbReference type="GO" id="GO:0006094">
    <property type="term" value="P:gluconeogenesis"/>
    <property type="evidence" value="ECO:0007669"/>
    <property type="project" value="UniProtKB-KW"/>
</dbReference>
<evidence type="ECO:0000313" key="8">
    <source>
        <dbReference type="EMBL" id="OGI86657.1"/>
    </source>
</evidence>
<evidence type="ECO:0000256" key="5">
    <source>
        <dbReference type="ARBA" id="ARBA00023152"/>
    </source>
</evidence>
<comment type="pathway">
    <text evidence="1">Carbohydrate degradation; glycolysis; D-glyceraldehyde 3-phosphate and glycerone phosphate from D-glucose: step 2/4.</text>
</comment>
<dbReference type="AlphaFoldDB" id="A0A1F6WXN3"/>
<name>A0A1F6WXN3_9BACT</name>
<dbReference type="InterPro" id="IPR011051">
    <property type="entry name" value="RmlC_Cupin_sf"/>
</dbReference>
<dbReference type="UniPathway" id="UPA00109">
    <property type="reaction ID" value="UER00181"/>
</dbReference>
<evidence type="ECO:0000313" key="9">
    <source>
        <dbReference type="Proteomes" id="UP000177001"/>
    </source>
</evidence>
<dbReference type="InterPro" id="IPR014710">
    <property type="entry name" value="RmlC-like_jellyroll"/>
</dbReference>
<proteinExistence type="inferred from homology"/>
<dbReference type="EC" id="5.3.1.9" evidence="3"/>
<dbReference type="InterPro" id="IPR010551">
    <property type="entry name" value="G6P_isomerase_prok"/>
</dbReference>
<dbReference type="CDD" id="cd02218">
    <property type="entry name" value="cupin_PGI"/>
    <property type="match status" value="1"/>
</dbReference>
<gene>
    <name evidence="8" type="ORF">A3A91_03025</name>
</gene>
<dbReference type="GO" id="GO:0005737">
    <property type="term" value="C:cytoplasm"/>
    <property type="evidence" value="ECO:0007669"/>
    <property type="project" value="InterPro"/>
</dbReference>
<protein>
    <recommendedName>
        <fullName evidence="3">glucose-6-phosphate isomerase</fullName>
        <ecNumber evidence="3">5.3.1.9</ecNumber>
    </recommendedName>
</protein>
<evidence type="ECO:0000259" key="7">
    <source>
        <dbReference type="Pfam" id="PF06560"/>
    </source>
</evidence>
<dbReference type="GO" id="GO:0004347">
    <property type="term" value="F:glucose-6-phosphate isomerase activity"/>
    <property type="evidence" value="ECO:0007669"/>
    <property type="project" value="UniProtKB-EC"/>
</dbReference>
<keyword evidence="5" id="KW-0324">Glycolysis</keyword>
<reference evidence="8 9" key="1">
    <citation type="journal article" date="2016" name="Nat. Commun.">
        <title>Thousands of microbial genomes shed light on interconnected biogeochemical processes in an aquifer system.</title>
        <authorList>
            <person name="Anantharaman K."/>
            <person name="Brown C.T."/>
            <person name="Hug L.A."/>
            <person name="Sharon I."/>
            <person name="Castelle C.J."/>
            <person name="Probst A.J."/>
            <person name="Thomas B.C."/>
            <person name="Singh A."/>
            <person name="Wilkins M.J."/>
            <person name="Karaoz U."/>
            <person name="Brodie E.L."/>
            <person name="Williams K.H."/>
            <person name="Hubbard S.S."/>
            <person name="Banfield J.F."/>
        </authorList>
    </citation>
    <scope>NUCLEOTIDE SEQUENCE [LARGE SCALE GENOMIC DNA]</scope>
</reference>
<dbReference type="SUPFAM" id="SSF51182">
    <property type="entry name" value="RmlC-like cupins"/>
    <property type="match status" value="1"/>
</dbReference>
<dbReference type="EMBL" id="MFUR01000013">
    <property type="protein sequence ID" value="OGI86657.1"/>
    <property type="molecule type" value="Genomic_DNA"/>
</dbReference>
<keyword evidence="4" id="KW-0312">Gluconeogenesis</keyword>
<evidence type="ECO:0000256" key="4">
    <source>
        <dbReference type="ARBA" id="ARBA00022432"/>
    </source>
</evidence>